<sequence>MSRNGPTVKHAYVLKLKGAGCLEETHSEALGHRDSLTFSKFNNVSTAQDKEAREIFVFLAGNRNETEYYVQKGKVLTPTMCCPEIGGWCSRRDQRDLMKGEESNVHEQRQRGTPFTFQIKAGSCLGR</sequence>
<evidence type="ECO:0000313" key="3">
    <source>
        <dbReference type="Proteomes" id="UP000070720"/>
    </source>
</evidence>
<gene>
    <name evidence="1" type="ORF">FGRAMPH1_01T06211</name>
</gene>
<organism evidence="1 3">
    <name type="scientific">Gibberella zeae (strain ATCC MYA-4620 / CBS 123657 / FGSC 9075 / NRRL 31084 / PH-1)</name>
    <name type="common">Wheat head blight fungus</name>
    <name type="synonym">Fusarium graminearum</name>
    <dbReference type="NCBI Taxonomy" id="229533"/>
    <lineage>
        <taxon>Eukaryota</taxon>
        <taxon>Fungi</taxon>
        <taxon>Dikarya</taxon>
        <taxon>Ascomycota</taxon>
        <taxon>Pezizomycotina</taxon>
        <taxon>Sordariomycetes</taxon>
        <taxon>Hypocreomycetidae</taxon>
        <taxon>Hypocreales</taxon>
        <taxon>Nectriaceae</taxon>
        <taxon>Fusarium</taxon>
    </lineage>
</organism>
<protein>
    <submittedName>
        <fullName evidence="1">Chromosome 1, complete genome</fullName>
    </submittedName>
</protein>
<reference evidence="2 3" key="1">
    <citation type="journal article" date="2007" name="Science">
        <title>The Fusarium graminearum genome reveals a link between localized polymorphism and pathogen specialization.</title>
        <authorList>
            <person name="Cuomo C.A."/>
            <person name="Gueldener U."/>
            <person name="Xu J.-R."/>
            <person name="Trail F."/>
            <person name="Turgeon B.G."/>
            <person name="Di Pietro A."/>
            <person name="Walton J.D."/>
            <person name="Ma L.-J."/>
            <person name="Baker S.E."/>
            <person name="Rep M."/>
            <person name="Adam G."/>
            <person name="Antoniw J."/>
            <person name="Baldwin T."/>
            <person name="Calvo S.E."/>
            <person name="Chang Y.-L."/>
            <person name="DeCaprio D."/>
            <person name="Gale L.R."/>
            <person name="Gnerre S."/>
            <person name="Goswami R.S."/>
            <person name="Hammond-Kosack K."/>
            <person name="Harris L.J."/>
            <person name="Hilburn K."/>
            <person name="Kennell J.C."/>
            <person name="Kroken S."/>
            <person name="Magnuson J.K."/>
            <person name="Mannhaupt G."/>
            <person name="Mauceli E.W."/>
            <person name="Mewes H.-W."/>
            <person name="Mitterbauer R."/>
            <person name="Muehlbauer G."/>
            <person name="Muensterkoetter M."/>
            <person name="Nelson D."/>
            <person name="O'Donnell K."/>
            <person name="Ouellet T."/>
            <person name="Qi W."/>
            <person name="Quesneville H."/>
            <person name="Roncero M.I.G."/>
            <person name="Seong K.-Y."/>
            <person name="Tetko I.V."/>
            <person name="Urban M."/>
            <person name="Waalwijk C."/>
            <person name="Ward T.J."/>
            <person name="Yao J."/>
            <person name="Birren B.W."/>
            <person name="Kistler H.C."/>
        </authorList>
    </citation>
    <scope>NUCLEOTIDE SEQUENCE [LARGE SCALE GENOMIC DNA]</scope>
    <source>
        <strain evidence="3">ATCC MYA-4620 / CBS 123657 / FGSC 9075 / NRRL 31084 / PH-1</strain>
        <strain evidence="2">PH-1 / ATCC MYA-4620 / FGSC 9075 / NRRL 31084</strain>
    </source>
</reference>
<dbReference type="EMBL" id="HG970332">
    <property type="protein sequence ID" value="CEF74910.1"/>
    <property type="molecule type" value="Genomic_DNA"/>
</dbReference>
<reference evidence="1 3" key="3">
    <citation type="journal article" date="2015" name="BMC Genomics">
        <title>The completed genome sequence of the pathogenic ascomycete fungus Fusarium graminearum.</title>
        <authorList>
            <person name="King R."/>
            <person name="Urban M."/>
            <person name="Hammond-Kosack M.C."/>
            <person name="Hassani-Pak K."/>
            <person name="Hammond-Kosack K.E."/>
        </authorList>
    </citation>
    <scope>NUCLEOTIDE SEQUENCE [LARGE SCALE GENOMIC DNA]</scope>
    <source>
        <strain evidence="3">ATCC MYA-4620 / CBS 123657 / FGSC 9075 / NRRL 31084 / PH-1</strain>
        <strain evidence="1">PH-1</strain>
    </source>
</reference>
<dbReference type="InParanoid" id="I1S5P1"/>
<reference evidence="2 3" key="2">
    <citation type="journal article" date="2010" name="Nature">
        <title>Comparative genomics reveals mobile pathogenicity chromosomes in Fusarium.</title>
        <authorList>
            <person name="Ma L.J."/>
            <person name="van der Does H.C."/>
            <person name="Borkovich K.A."/>
            <person name="Coleman J.J."/>
            <person name="Daboussi M.J."/>
            <person name="Di Pietro A."/>
            <person name="Dufresne M."/>
            <person name="Freitag M."/>
            <person name="Grabherr M."/>
            <person name="Henrissat B."/>
            <person name="Houterman P.M."/>
            <person name="Kang S."/>
            <person name="Shim W.B."/>
            <person name="Woloshuk C."/>
            <person name="Xie X."/>
            <person name="Xu J.R."/>
            <person name="Antoniw J."/>
            <person name="Baker S.E."/>
            <person name="Bluhm B.H."/>
            <person name="Breakspear A."/>
            <person name="Brown D.W."/>
            <person name="Butchko R.A."/>
            <person name="Chapman S."/>
            <person name="Coulson R."/>
            <person name="Coutinho P.M."/>
            <person name="Danchin E.G."/>
            <person name="Diener A."/>
            <person name="Gale L.R."/>
            <person name="Gardiner D.M."/>
            <person name="Goff S."/>
            <person name="Hammond-Kosack K.E."/>
            <person name="Hilburn K."/>
            <person name="Hua-Van A."/>
            <person name="Jonkers W."/>
            <person name="Kazan K."/>
            <person name="Kodira C.D."/>
            <person name="Koehrsen M."/>
            <person name="Kumar L."/>
            <person name="Lee Y.H."/>
            <person name="Li L."/>
            <person name="Manners J.M."/>
            <person name="Miranda-Saavedra D."/>
            <person name="Mukherjee M."/>
            <person name="Park G."/>
            <person name="Park J."/>
            <person name="Park S.Y."/>
            <person name="Proctor R.H."/>
            <person name="Regev A."/>
            <person name="Ruiz-Roldan M.C."/>
            <person name="Sain D."/>
            <person name="Sakthikumar S."/>
            <person name="Sykes S."/>
            <person name="Schwartz D.C."/>
            <person name="Turgeon B.G."/>
            <person name="Wapinski I."/>
            <person name="Yoder O."/>
            <person name="Young S."/>
            <person name="Zeng Q."/>
            <person name="Zhou S."/>
            <person name="Galagan J."/>
            <person name="Cuomo C.A."/>
            <person name="Kistler H.C."/>
            <person name="Rep M."/>
        </authorList>
    </citation>
    <scope>GENOME REANNOTATION</scope>
    <source>
        <strain evidence="3">ATCC MYA-4620 / CBS 123657 / FGSC 9075 / NRRL 31084 / PH-1</strain>
        <strain evidence="2">PH-1 / ATCC MYA-4620 / FGSC 9075 / NRRL 31084</strain>
    </source>
</reference>
<accession>A0A098D8X4</accession>
<dbReference type="KEGG" id="fgr:FGSG_12162"/>
<dbReference type="AlphaFoldDB" id="I1S5P1"/>
<dbReference type="VEuPathDB" id="FungiDB:FGRAMPH1_01G06211"/>
<dbReference type="EnsemblFungi" id="CEF74910">
    <property type="protein sequence ID" value="CEF74910"/>
    <property type="gene ID" value="FGRRES_12162"/>
</dbReference>
<proteinExistence type="predicted"/>
<accession>I1S5P1</accession>
<dbReference type="Proteomes" id="UP000070720">
    <property type="component" value="Chromosome 1"/>
</dbReference>
<dbReference type="RefSeq" id="XP_011318529.1">
    <property type="nucleotide sequence ID" value="XM_011320227.1"/>
</dbReference>
<name>I1S5P1_GIBZE</name>
<dbReference type="HOGENOM" id="CLU_1970759_0_0_1"/>
<keyword evidence="3" id="KW-1185">Reference proteome</keyword>
<evidence type="ECO:0000313" key="1">
    <source>
        <dbReference type="EMBL" id="CEF74910.1"/>
    </source>
</evidence>
<evidence type="ECO:0000313" key="2">
    <source>
        <dbReference type="EnsemblFungi" id="CEF74910"/>
    </source>
</evidence>
<reference evidence="2" key="4">
    <citation type="submission" date="2017-01" db="UniProtKB">
        <authorList>
            <consortium name="EnsemblFungi"/>
        </authorList>
    </citation>
    <scope>IDENTIFICATION</scope>
    <source>
        <strain evidence="2">PH-1 / ATCC MYA-4620 / FGSC 9075 / NRRL 31084</strain>
    </source>
</reference>